<name>V5F2D8_PHOLE</name>
<keyword evidence="1" id="KW-0732">Signal</keyword>
<sequence length="219" mass="23684">MLRSFSLICFLLISSKSYATCTELIQNHKYLLKGGNEYCLESEFRFVLLQYSEQGTEFIEVSNKEKTAYELIYPGEQLMVPDQFKINSFSDLYLSYIDGFVYLESAPIVRKKRSLKNFGQSIAGAGAGAIGTNLAGGEPNYIPTIVGTAIGTGVGLTTGPLSPVVSPFVGNYITANIIENKGKPRPPLTKINTNRGLSSSGMRAYSGARGGSCYAGCHS</sequence>
<protein>
    <submittedName>
        <fullName evidence="2">Uncharacterized protein</fullName>
    </submittedName>
</protein>
<evidence type="ECO:0000313" key="2">
    <source>
        <dbReference type="EMBL" id="GAD31405.1"/>
    </source>
</evidence>
<feature type="signal peptide" evidence="1">
    <location>
        <begin position="1"/>
        <end position="19"/>
    </location>
</feature>
<dbReference type="RefSeq" id="WP_023934251.1">
    <property type="nucleotide sequence ID" value="NZ_DF196820.1"/>
</dbReference>
<organism evidence="2 3">
    <name type="scientific">Photobacterium leiognathi lrivu.4.1</name>
    <dbReference type="NCBI Taxonomy" id="1248232"/>
    <lineage>
        <taxon>Bacteria</taxon>
        <taxon>Pseudomonadati</taxon>
        <taxon>Pseudomonadota</taxon>
        <taxon>Gammaproteobacteria</taxon>
        <taxon>Vibrionales</taxon>
        <taxon>Vibrionaceae</taxon>
        <taxon>Photobacterium</taxon>
    </lineage>
</organism>
<dbReference type="EMBL" id="DF196820">
    <property type="protein sequence ID" value="GAD31405.1"/>
    <property type="molecule type" value="Genomic_DNA"/>
</dbReference>
<accession>V5F2D8</accession>
<feature type="chain" id="PRO_5004735388" evidence="1">
    <location>
        <begin position="20"/>
        <end position="219"/>
    </location>
</feature>
<reference evidence="3" key="1">
    <citation type="submission" date="2012-12" db="EMBL/GenBank/DDBJ databases">
        <title>Genome Sequence of Photobacterium leiognathi lrivu.4.1.</title>
        <authorList>
            <person name="Urbanczyk H."/>
            <person name="Ogura Y."/>
            <person name="Hayashi T."/>
            <person name="Dunlap P.V."/>
        </authorList>
    </citation>
    <scope>NUCLEOTIDE SEQUENCE [LARGE SCALE GENOMIC DNA]</scope>
    <source>
        <strain evidence="3">lrivu.4.1</strain>
    </source>
</reference>
<proteinExistence type="predicted"/>
<evidence type="ECO:0000313" key="3">
    <source>
        <dbReference type="Proteomes" id="UP000030675"/>
    </source>
</evidence>
<gene>
    <name evidence="2" type="ORF">PLEI_3065</name>
</gene>
<dbReference type="Proteomes" id="UP000030675">
    <property type="component" value="Unassembled WGS sequence"/>
</dbReference>
<dbReference type="AlphaFoldDB" id="V5F2D8"/>
<evidence type="ECO:0000256" key="1">
    <source>
        <dbReference type="SAM" id="SignalP"/>
    </source>
</evidence>
<dbReference type="HOGENOM" id="CLU_1260460_0_0_6"/>